<name>R7SDP6_CONPW</name>
<evidence type="ECO:0000313" key="2">
    <source>
        <dbReference type="EMBL" id="EIW74286.1"/>
    </source>
</evidence>
<dbReference type="EMBL" id="JH711593">
    <property type="protein sequence ID" value="EIW74286.1"/>
    <property type="molecule type" value="Genomic_DNA"/>
</dbReference>
<keyword evidence="1" id="KW-1133">Transmembrane helix</keyword>
<keyword evidence="3" id="KW-1185">Reference proteome</keyword>
<evidence type="ECO:0000256" key="1">
    <source>
        <dbReference type="SAM" id="Phobius"/>
    </source>
</evidence>
<keyword evidence="1" id="KW-0812">Transmembrane</keyword>
<dbReference type="AlphaFoldDB" id="R7SDP6"/>
<dbReference type="InterPro" id="IPR032675">
    <property type="entry name" value="LRR_dom_sf"/>
</dbReference>
<evidence type="ECO:0000313" key="3">
    <source>
        <dbReference type="Proteomes" id="UP000053558"/>
    </source>
</evidence>
<keyword evidence="1" id="KW-0472">Membrane</keyword>
<reference evidence="3" key="1">
    <citation type="journal article" date="2012" name="Science">
        <title>The Paleozoic origin of enzymatic lignin decomposition reconstructed from 31 fungal genomes.</title>
        <authorList>
            <person name="Floudas D."/>
            <person name="Binder M."/>
            <person name="Riley R."/>
            <person name="Barry K."/>
            <person name="Blanchette R.A."/>
            <person name="Henrissat B."/>
            <person name="Martinez A.T."/>
            <person name="Otillar R."/>
            <person name="Spatafora J.W."/>
            <person name="Yadav J.S."/>
            <person name="Aerts A."/>
            <person name="Benoit I."/>
            <person name="Boyd A."/>
            <person name="Carlson A."/>
            <person name="Copeland A."/>
            <person name="Coutinho P.M."/>
            <person name="de Vries R.P."/>
            <person name="Ferreira P."/>
            <person name="Findley K."/>
            <person name="Foster B."/>
            <person name="Gaskell J."/>
            <person name="Glotzer D."/>
            <person name="Gorecki P."/>
            <person name="Heitman J."/>
            <person name="Hesse C."/>
            <person name="Hori C."/>
            <person name="Igarashi K."/>
            <person name="Jurgens J.A."/>
            <person name="Kallen N."/>
            <person name="Kersten P."/>
            <person name="Kohler A."/>
            <person name="Kuees U."/>
            <person name="Kumar T.K.A."/>
            <person name="Kuo A."/>
            <person name="LaButti K."/>
            <person name="Larrondo L.F."/>
            <person name="Lindquist E."/>
            <person name="Ling A."/>
            <person name="Lombard V."/>
            <person name="Lucas S."/>
            <person name="Lundell T."/>
            <person name="Martin R."/>
            <person name="McLaughlin D.J."/>
            <person name="Morgenstern I."/>
            <person name="Morin E."/>
            <person name="Murat C."/>
            <person name="Nagy L.G."/>
            <person name="Nolan M."/>
            <person name="Ohm R.A."/>
            <person name="Patyshakuliyeva A."/>
            <person name="Rokas A."/>
            <person name="Ruiz-Duenas F.J."/>
            <person name="Sabat G."/>
            <person name="Salamov A."/>
            <person name="Samejima M."/>
            <person name="Schmutz J."/>
            <person name="Slot J.C."/>
            <person name="St John F."/>
            <person name="Stenlid J."/>
            <person name="Sun H."/>
            <person name="Sun S."/>
            <person name="Syed K."/>
            <person name="Tsang A."/>
            <person name="Wiebenga A."/>
            <person name="Young D."/>
            <person name="Pisabarro A."/>
            <person name="Eastwood D.C."/>
            <person name="Martin F."/>
            <person name="Cullen D."/>
            <person name="Grigoriev I.V."/>
            <person name="Hibbett D.S."/>
        </authorList>
    </citation>
    <scope>NUCLEOTIDE SEQUENCE [LARGE SCALE GENOMIC DNA]</scope>
    <source>
        <strain evidence="3">RWD-64-598 SS2</strain>
    </source>
</reference>
<evidence type="ECO:0008006" key="4">
    <source>
        <dbReference type="Google" id="ProtNLM"/>
    </source>
</evidence>
<dbReference type="Gene3D" id="3.80.10.10">
    <property type="entry name" value="Ribonuclease Inhibitor"/>
    <property type="match status" value="2"/>
</dbReference>
<dbReference type="Proteomes" id="UP000053558">
    <property type="component" value="Unassembled WGS sequence"/>
</dbReference>
<dbReference type="KEGG" id="cput:CONPUDRAFT_147878"/>
<organism evidence="2 3">
    <name type="scientific">Coniophora puteana (strain RWD-64-598)</name>
    <name type="common">Brown rot fungus</name>
    <dbReference type="NCBI Taxonomy" id="741705"/>
    <lineage>
        <taxon>Eukaryota</taxon>
        <taxon>Fungi</taxon>
        <taxon>Dikarya</taxon>
        <taxon>Basidiomycota</taxon>
        <taxon>Agaricomycotina</taxon>
        <taxon>Agaricomycetes</taxon>
        <taxon>Agaricomycetidae</taxon>
        <taxon>Boletales</taxon>
        <taxon>Coniophorineae</taxon>
        <taxon>Coniophoraceae</taxon>
        <taxon>Coniophora</taxon>
    </lineage>
</organism>
<dbReference type="GeneID" id="19202386"/>
<dbReference type="RefSeq" id="XP_007775639.1">
    <property type="nucleotide sequence ID" value="XM_007777449.1"/>
</dbReference>
<protein>
    <recommendedName>
        <fullName evidence="4">F-box domain-containing protein</fullName>
    </recommendedName>
</protein>
<gene>
    <name evidence="2" type="ORF">CONPUDRAFT_147878</name>
</gene>
<sequence>MFSNIPPRQRHIMANSMPFKCCQPQCAYRFTRKDDCISHEQVLALVVLIIIFMIIPLLYRLSCTALLEASLFVVPELLGNIIFSLTDSGKSCLPHVAVVCKAFREPALDAIYWSVGFNEFFLCLGPDVVAYESMGEVDTLELKRALEHRDWTALLSYGRRVRNISYPCKEGVLRCQIQDNIYEALARSPVIHIFPRLLSLLLKGTPPIVNVHTFLCSPCLQSVTLDTSDIPGGAVPVLQEIASSCPNVLHFCCIGGQRLTEGALCNIICQWQRLEELIFPPLYRRSIIHLGGLLSLRRLFLYLTPGEKWVQDNLHWELKTLSELRIYAVPGPSICVAALPLIFHNVESTSPMMSLDHLEIQTLGREGRWTASDAISAIVRSPSRSVSAKSLKSLVMFVGSDFASPQPSDWDEATNLLTAFTNLRTFQVPLCSSIKLGLSRSQLFRLLQSWPLVEDIHIRLDTPLTIYDLLDIVSLYPCLKRFNVNVSFTMKNVTSLSEDQDILFPNNAVTFLCLLWEGSTDQQELVMSHDAHAVATLLLSMFPCLQFIGYADYIDKGNREVLRQITHPSWVDVMSAVHRMHSESKRIFGVHRGPGTTGDDEAFLPRIAAVCKTFRDPALDALYWTVGFNKFFLCLGRDVMTYEASGQADVLRMRRALETDDWRILMSYGQRVRNLSYPCKEDPSQCQIQHDIYEALAQSPALHVFPRLLSLTLKDIPPVIEVQSFLCAPSLQTITMHVGDVPGDVVPVLDNIASSCPNVLYFRCIGGEKLPEDALYSALCRWLRLRELLMPSLYRKSITILGDLPCLRRIWLCVSHNERWIQARIPWSLKTLDELRIYAFGDPGVCDVALPLIFQTTKPTPSMTSLRHLQVHILGITDRWTMHDAITVIVRAPSESASAKSLESLEIFLETGIASTEASNWEDAIELLAAFQNLKTFKILPGSSRSMLGISKNQLIRLLRSWPLIEDIDFRLDIPLNIHDLVYIIALSQQLQRFKVNVSIAMEDVTSLDQDQDSAFPQNTVTSLCLLWEGCEDQHSVTRNDIQVIARLLFKLTPSLDNISYADHSGGGASTLGTPPSWTDVMSVVRELQSEYK</sequence>
<feature type="transmembrane region" description="Helical" evidence="1">
    <location>
        <begin position="42"/>
        <end position="59"/>
    </location>
</feature>
<dbReference type="OrthoDB" id="2447803at2759"/>
<accession>R7SDP6</accession>
<proteinExistence type="predicted"/>